<dbReference type="GO" id="GO:0016887">
    <property type="term" value="F:ATP hydrolysis activity"/>
    <property type="evidence" value="ECO:0007669"/>
    <property type="project" value="InterPro"/>
</dbReference>
<dbReference type="PANTHER" id="PTHR24220">
    <property type="entry name" value="IMPORT ATP-BINDING PROTEIN"/>
    <property type="match status" value="1"/>
</dbReference>
<dbReference type="InterPro" id="IPR015854">
    <property type="entry name" value="ABC_transpr_LolD-like"/>
</dbReference>
<keyword evidence="2" id="KW-0472">Membrane</keyword>
<accession>A0A1H8DBU1</accession>
<dbReference type="Gene3D" id="3.40.50.300">
    <property type="entry name" value="P-loop containing nucleotide triphosphate hydrolases"/>
    <property type="match status" value="1"/>
</dbReference>
<dbReference type="GO" id="GO:0005886">
    <property type="term" value="C:plasma membrane"/>
    <property type="evidence" value="ECO:0007669"/>
    <property type="project" value="TreeGrafter"/>
</dbReference>
<gene>
    <name evidence="6" type="ORF">SAMN05216325_106153</name>
</gene>
<dbReference type="SMART" id="SM00382">
    <property type="entry name" value="AAA"/>
    <property type="match status" value="1"/>
</dbReference>
<dbReference type="GO" id="GO:0022857">
    <property type="term" value="F:transmembrane transporter activity"/>
    <property type="evidence" value="ECO:0007669"/>
    <property type="project" value="TreeGrafter"/>
</dbReference>
<keyword evidence="4 6" id="KW-0067">ATP-binding</keyword>
<dbReference type="CDD" id="cd03255">
    <property type="entry name" value="ABC_MJ0796_LolCDE_FtsE"/>
    <property type="match status" value="1"/>
</dbReference>
<dbReference type="RefSeq" id="WP_090629671.1">
    <property type="nucleotide sequence ID" value="NZ_FOCP01000006.1"/>
</dbReference>
<evidence type="ECO:0000256" key="1">
    <source>
        <dbReference type="ARBA" id="ARBA00022448"/>
    </source>
</evidence>
<dbReference type="InterPro" id="IPR003439">
    <property type="entry name" value="ABC_transporter-like_ATP-bd"/>
</dbReference>
<dbReference type="Pfam" id="PF00005">
    <property type="entry name" value="ABC_tran"/>
    <property type="match status" value="1"/>
</dbReference>
<dbReference type="EMBL" id="FOCP01000006">
    <property type="protein sequence ID" value="SEN04719.1"/>
    <property type="molecule type" value="Genomic_DNA"/>
</dbReference>
<evidence type="ECO:0000256" key="3">
    <source>
        <dbReference type="ARBA" id="ARBA00022741"/>
    </source>
</evidence>
<reference evidence="6 7" key="1">
    <citation type="submission" date="2016-10" db="EMBL/GenBank/DDBJ databases">
        <authorList>
            <person name="de Groot N.N."/>
        </authorList>
    </citation>
    <scope>NUCLEOTIDE SEQUENCE [LARGE SCALE GENOMIC DNA]</scope>
    <source>
        <strain evidence="6 7">Nm22</strain>
    </source>
</reference>
<sequence length="231" mass="25856">MPLDAIKIKNLCFSYPGISQTFWLEIPEWRIAQGERIFLKGASGSGKSTLLNLLSGILVATHGTIEILGQDLCVLSARQRDRFRAAHIGIVFQQFNLVPYLSVYDNIRLAAYFGRKKQDDLDITIKQLFTVLNLDDALIMRKAGNLSVGQQQRVAIARALVNRPEILVVDEPTSALDNDLRDAFMDMLLEICRVHASTLIFVSHDATLTRFFDTIVNMSDINQAGAKTNVF</sequence>
<dbReference type="PROSITE" id="PS50893">
    <property type="entry name" value="ABC_TRANSPORTER_2"/>
    <property type="match status" value="1"/>
</dbReference>
<dbReference type="InterPro" id="IPR017871">
    <property type="entry name" value="ABC_transporter-like_CS"/>
</dbReference>
<proteinExistence type="predicted"/>
<evidence type="ECO:0000259" key="5">
    <source>
        <dbReference type="PROSITE" id="PS50893"/>
    </source>
</evidence>
<keyword evidence="3" id="KW-0547">Nucleotide-binding</keyword>
<dbReference type="Proteomes" id="UP000199459">
    <property type="component" value="Unassembled WGS sequence"/>
</dbReference>
<evidence type="ECO:0000313" key="7">
    <source>
        <dbReference type="Proteomes" id="UP000199459"/>
    </source>
</evidence>
<dbReference type="InterPro" id="IPR003593">
    <property type="entry name" value="AAA+_ATPase"/>
</dbReference>
<dbReference type="PROSITE" id="PS00211">
    <property type="entry name" value="ABC_TRANSPORTER_1"/>
    <property type="match status" value="1"/>
</dbReference>
<keyword evidence="1" id="KW-0813">Transport</keyword>
<keyword evidence="2" id="KW-1003">Cell membrane</keyword>
<dbReference type="AlphaFoldDB" id="A0A1H8DBU1"/>
<feature type="domain" description="ABC transporter" evidence="5">
    <location>
        <begin position="6"/>
        <end position="230"/>
    </location>
</feature>
<protein>
    <submittedName>
        <fullName evidence="6">Putative ABC transport system ATP-binding protein</fullName>
    </submittedName>
</protein>
<name>A0A1H8DBU1_9PROT</name>
<dbReference type="InterPro" id="IPR017911">
    <property type="entry name" value="MacB-like_ATP-bd"/>
</dbReference>
<dbReference type="SUPFAM" id="SSF52540">
    <property type="entry name" value="P-loop containing nucleoside triphosphate hydrolases"/>
    <property type="match status" value="1"/>
</dbReference>
<organism evidence="6 7">
    <name type="scientific">Nitrosomonas marina</name>
    <dbReference type="NCBI Taxonomy" id="917"/>
    <lineage>
        <taxon>Bacteria</taxon>
        <taxon>Pseudomonadati</taxon>
        <taxon>Pseudomonadota</taxon>
        <taxon>Betaproteobacteria</taxon>
        <taxon>Nitrosomonadales</taxon>
        <taxon>Nitrosomonadaceae</taxon>
        <taxon>Nitrosomonas</taxon>
    </lineage>
</organism>
<evidence type="ECO:0000256" key="2">
    <source>
        <dbReference type="ARBA" id="ARBA00022475"/>
    </source>
</evidence>
<dbReference type="PANTHER" id="PTHR24220:SF611">
    <property type="entry name" value="ATP-BINDING COMPONENT OF ABC TRANSPORTER-RELATED"/>
    <property type="match status" value="1"/>
</dbReference>
<dbReference type="InterPro" id="IPR027417">
    <property type="entry name" value="P-loop_NTPase"/>
</dbReference>
<dbReference type="GO" id="GO:0005524">
    <property type="term" value="F:ATP binding"/>
    <property type="evidence" value="ECO:0007669"/>
    <property type="project" value="UniProtKB-KW"/>
</dbReference>
<evidence type="ECO:0000313" key="6">
    <source>
        <dbReference type="EMBL" id="SEN04719.1"/>
    </source>
</evidence>
<evidence type="ECO:0000256" key="4">
    <source>
        <dbReference type="ARBA" id="ARBA00022840"/>
    </source>
</evidence>
<dbReference type="OrthoDB" id="9802264at2"/>